<organism evidence="5 6">
    <name type="scientific">Undibacterium amnicola</name>
    <dbReference type="NCBI Taxonomy" id="1834038"/>
    <lineage>
        <taxon>Bacteria</taxon>
        <taxon>Pseudomonadati</taxon>
        <taxon>Pseudomonadota</taxon>
        <taxon>Betaproteobacteria</taxon>
        <taxon>Burkholderiales</taxon>
        <taxon>Oxalobacteraceae</taxon>
        <taxon>Undibacterium</taxon>
    </lineage>
</organism>
<dbReference type="RefSeq" id="WP_186892430.1">
    <property type="nucleotide sequence ID" value="NZ_JACOFU010000009.1"/>
</dbReference>
<dbReference type="SUPFAM" id="SSF82171">
    <property type="entry name" value="DPP6 N-terminal domain-like"/>
    <property type="match status" value="1"/>
</dbReference>
<evidence type="ECO:0000313" key="6">
    <source>
        <dbReference type="Proteomes" id="UP000643610"/>
    </source>
</evidence>
<sequence length="1042" mass="117011">MQSGLQKNRSQLIFNHLSRPVSALVLVLGLHAMSVPQSAFAQTTAANKEVSTASVTQSGKKLIGHEVYANWRSIQNAIVSRDGLWAAYALVGQESDGEIVLKNLRDGKEWRAPRGNAPMFSYDGKYVAFSVVPTRAELDKAKKAKLKPEDAPKAGVGVMDLSTGTVEYVERVKRFSFPEEGSGVLAALLEPVKETKKDAKKDDAVKADSDVDSKESMESEIDEDQQMTLAGVGSATKKKEPGTELLVWDLANKQKTSIQDVADMSWNKSGTMLAYSISLKDLPKDTTKDVAKEPSKDQSQEIAKTENNTTNEKAKSATQVEGVYIWSSESKSSKAILTGAGSYKYLRFDDAGQQFAVLSNRDELAKKAKDPQVYSLFYWRADAPQAKLLVNAESNGMTKAWAPSEHADLNFSKDGQRLFLSTAEVAIATAKNAPEAVKVDLWHWKDPELQSMQKANAERDKQRSYRAVVHLADGKFVQLANKLIPQVMLNDNAQFAMGISTLPYRHLMSWDSLHYDAYAVDLQNGQAKMLIEKSRFMPQFSPAGKYLVQFDADKSVWWSYSTIDGKKTNLTGHIKTRFDDQQRDTPEPKNAFGLAGWTADDSSVVIYDQFDLWDVNLQSKVARNLTAGFGRKNQLELRYVHLGDARQSPQTRALPTDKPWVLSATHDVNQSTGYYTINPTVSAMAEPKRLIHADKLFSGLIKAKDSDTILFTQQTFTEFPDLWSADLNFTQPQKISYANPQQAQYNWGTQEMIDYTSADGKKLKALVAKPENFDPKKKYPMMVYIYEKMTDNMHRFVSPAPAQNINVTRYVSNGYIVLRPDIVYKTGYPGKSALDTVVPAVQQVIAKGYVDPKRVGIQGHSWGAYQISYMITRTNIFRAAEAGASMANMISGYGGIRWGAGISRAFQYEKQQSRIGGTPWDSTAKYVENSPIFAIDKVQTPFLTVHNDDDDAVPWYQAIEFFTAMRRLNKEAYWFNYNGEKHGLRDRDNIKHFTVHMSEFFDHYLLNKPRPEWMDKPVPYLEKGKRDVMGQFVPAKDQDQKK</sequence>
<feature type="region of interest" description="Disordered" evidence="2">
    <location>
        <begin position="285"/>
        <end position="314"/>
    </location>
</feature>
<dbReference type="Gene3D" id="3.40.50.1820">
    <property type="entry name" value="alpha/beta hydrolase"/>
    <property type="match status" value="1"/>
</dbReference>
<name>A0ABR6XV94_9BURK</name>
<feature type="compositionally biased region" description="Polar residues" evidence="2">
    <location>
        <begin position="300"/>
        <end position="314"/>
    </location>
</feature>
<accession>A0ABR6XV94</accession>
<protein>
    <submittedName>
        <fullName evidence="5">S9 family peptidase</fullName>
    </submittedName>
</protein>
<keyword evidence="1" id="KW-0378">Hydrolase</keyword>
<keyword evidence="3" id="KW-0732">Signal</keyword>
<feature type="signal peptide" evidence="3">
    <location>
        <begin position="1"/>
        <end position="41"/>
    </location>
</feature>
<feature type="compositionally biased region" description="Basic and acidic residues" evidence="2">
    <location>
        <begin position="285"/>
        <end position="299"/>
    </location>
</feature>
<gene>
    <name evidence="5" type="ORF">H8K33_17890</name>
</gene>
<evidence type="ECO:0000256" key="3">
    <source>
        <dbReference type="SAM" id="SignalP"/>
    </source>
</evidence>
<feature type="domain" description="Peptidase S9 prolyl oligopeptidase catalytic" evidence="4">
    <location>
        <begin position="830"/>
        <end position="1005"/>
    </location>
</feature>
<dbReference type="Pfam" id="PF00326">
    <property type="entry name" value="Peptidase_S9"/>
    <property type="match status" value="1"/>
</dbReference>
<feature type="compositionally biased region" description="Basic and acidic residues" evidence="2">
    <location>
        <begin position="196"/>
        <end position="217"/>
    </location>
</feature>
<keyword evidence="6" id="KW-1185">Reference proteome</keyword>
<dbReference type="PANTHER" id="PTHR42776:SF27">
    <property type="entry name" value="DIPEPTIDYL PEPTIDASE FAMILY MEMBER 6"/>
    <property type="match status" value="1"/>
</dbReference>
<evidence type="ECO:0000256" key="1">
    <source>
        <dbReference type="ARBA" id="ARBA00022801"/>
    </source>
</evidence>
<comment type="caution">
    <text evidence="5">The sequence shown here is derived from an EMBL/GenBank/DDBJ whole genome shotgun (WGS) entry which is preliminary data.</text>
</comment>
<dbReference type="EMBL" id="JACOFU010000009">
    <property type="protein sequence ID" value="MBC3833387.1"/>
    <property type="molecule type" value="Genomic_DNA"/>
</dbReference>
<evidence type="ECO:0000256" key="2">
    <source>
        <dbReference type="SAM" id="MobiDB-lite"/>
    </source>
</evidence>
<feature type="region of interest" description="Disordered" evidence="2">
    <location>
        <begin position="196"/>
        <end position="222"/>
    </location>
</feature>
<dbReference type="SUPFAM" id="SSF53474">
    <property type="entry name" value="alpha/beta-Hydrolases"/>
    <property type="match status" value="1"/>
</dbReference>
<reference evidence="5 6" key="1">
    <citation type="submission" date="2020-08" db="EMBL/GenBank/DDBJ databases">
        <title>Novel species isolated from subtropical streams in China.</title>
        <authorList>
            <person name="Lu H."/>
        </authorList>
    </citation>
    <scope>NUCLEOTIDE SEQUENCE [LARGE SCALE GENOMIC DNA]</scope>
    <source>
        <strain evidence="5 6">KCTC 52442</strain>
    </source>
</reference>
<evidence type="ECO:0000313" key="5">
    <source>
        <dbReference type="EMBL" id="MBC3833387.1"/>
    </source>
</evidence>
<evidence type="ECO:0000259" key="4">
    <source>
        <dbReference type="Pfam" id="PF00326"/>
    </source>
</evidence>
<dbReference type="Proteomes" id="UP000643610">
    <property type="component" value="Unassembled WGS sequence"/>
</dbReference>
<proteinExistence type="predicted"/>
<dbReference type="InterPro" id="IPR029058">
    <property type="entry name" value="AB_hydrolase_fold"/>
</dbReference>
<feature type="chain" id="PRO_5046618670" evidence="3">
    <location>
        <begin position="42"/>
        <end position="1042"/>
    </location>
</feature>
<dbReference type="PANTHER" id="PTHR42776">
    <property type="entry name" value="SERINE PEPTIDASE S9 FAMILY MEMBER"/>
    <property type="match status" value="1"/>
</dbReference>
<dbReference type="InterPro" id="IPR001375">
    <property type="entry name" value="Peptidase_S9_cat"/>
</dbReference>